<evidence type="ECO:0000313" key="2">
    <source>
        <dbReference type="Proteomes" id="UP001221757"/>
    </source>
</evidence>
<gene>
    <name evidence="1" type="ORF">B0H17DRAFT_1216056</name>
</gene>
<keyword evidence="2" id="KW-1185">Reference proteome</keyword>
<dbReference type="EMBL" id="JARKIE010000400">
    <property type="protein sequence ID" value="KAJ7645349.1"/>
    <property type="molecule type" value="Genomic_DNA"/>
</dbReference>
<reference evidence="1" key="1">
    <citation type="submission" date="2023-03" db="EMBL/GenBank/DDBJ databases">
        <title>Massive genome expansion in bonnet fungi (Mycena s.s.) driven by repeated elements and novel gene families across ecological guilds.</title>
        <authorList>
            <consortium name="Lawrence Berkeley National Laboratory"/>
            <person name="Harder C.B."/>
            <person name="Miyauchi S."/>
            <person name="Viragh M."/>
            <person name="Kuo A."/>
            <person name="Thoen E."/>
            <person name="Andreopoulos B."/>
            <person name="Lu D."/>
            <person name="Skrede I."/>
            <person name="Drula E."/>
            <person name="Henrissat B."/>
            <person name="Morin E."/>
            <person name="Kohler A."/>
            <person name="Barry K."/>
            <person name="LaButti K."/>
            <person name="Morin E."/>
            <person name="Salamov A."/>
            <person name="Lipzen A."/>
            <person name="Mereny Z."/>
            <person name="Hegedus B."/>
            <person name="Baldrian P."/>
            <person name="Stursova M."/>
            <person name="Weitz H."/>
            <person name="Taylor A."/>
            <person name="Grigoriev I.V."/>
            <person name="Nagy L.G."/>
            <person name="Martin F."/>
            <person name="Kauserud H."/>
        </authorList>
    </citation>
    <scope>NUCLEOTIDE SEQUENCE</scope>
    <source>
        <strain evidence="1">CBHHK067</strain>
    </source>
</reference>
<protein>
    <submittedName>
        <fullName evidence="1">Uncharacterized protein</fullName>
    </submittedName>
</protein>
<comment type="caution">
    <text evidence="1">The sequence shown here is derived from an EMBL/GenBank/DDBJ whole genome shotgun (WGS) entry which is preliminary data.</text>
</comment>
<name>A0AAD7CCV0_MYCRO</name>
<dbReference type="Proteomes" id="UP001221757">
    <property type="component" value="Unassembled WGS sequence"/>
</dbReference>
<accession>A0AAD7CCV0</accession>
<organism evidence="1 2">
    <name type="scientific">Mycena rosella</name>
    <name type="common">Pink bonnet</name>
    <name type="synonym">Agaricus rosellus</name>
    <dbReference type="NCBI Taxonomy" id="1033263"/>
    <lineage>
        <taxon>Eukaryota</taxon>
        <taxon>Fungi</taxon>
        <taxon>Dikarya</taxon>
        <taxon>Basidiomycota</taxon>
        <taxon>Agaricomycotina</taxon>
        <taxon>Agaricomycetes</taxon>
        <taxon>Agaricomycetidae</taxon>
        <taxon>Agaricales</taxon>
        <taxon>Marasmiineae</taxon>
        <taxon>Mycenaceae</taxon>
        <taxon>Mycena</taxon>
    </lineage>
</organism>
<dbReference type="AlphaFoldDB" id="A0AAD7CCV0"/>
<proteinExistence type="predicted"/>
<evidence type="ECO:0000313" key="1">
    <source>
        <dbReference type="EMBL" id="KAJ7645349.1"/>
    </source>
</evidence>
<sequence>MAPRPPDFPVDLERLIFELVALSHPVSIPNLMLVAWRVKNWQVAQSLWFSLDLRCHCDFRVEPLLYRTLVFNVDPIEGLLFCPEEAFRMIARAKPALLRGYVRNLLVLHELWADDIAAFPAMENL</sequence>